<dbReference type="PANTHER" id="PTHR31685:SF2">
    <property type="entry name" value="PROTEIN YTP1"/>
    <property type="match status" value="1"/>
</dbReference>
<protein>
    <submittedName>
        <fullName evidence="5">PROTEIN YTP1</fullName>
    </submittedName>
</protein>
<feature type="transmembrane region" description="Helical" evidence="2">
    <location>
        <begin position="422"/>
        <end position="443"/>
    </location>
</feature>
<evidence type="ECO:0000259" key="4">
    <source>
        <dbReference type="Pfam" id="PF10355"/>
    </source>
</evidence>
<feature type="transmembrane region" description="Helical" evidence="2">
    <location>
        <begin position="313"/>
        <end position="333"/>
    </location>
</feature>
<dbReference type="AlphaFoldDB" id="A0A0P1B8M1"/>
<feature type="transmembrane region" description="Helical" evidence="2">
    <location>
        <begin position="195"/>
        <end position="217"/>
    </location>
</feature>
<dbReference type="PANTHER" id="PTHR31685">
    <property type="entry name" value="INTEGRAL MEMBRANE PROTEIN (AFU_ORTHOLOGUE AFUA_6G12730)-RELATED"/>
    <property type="match status" value="1"/>
</dbReference>
<feature type="transmembrane region" description="Helical" evidence="2">
    <location>
        <begin position="55"/>
        <end position="76"/>
    </location>
</feature>
<dbReference type="InterPro" id="IPR018827">
    <property type="entry name" value="YTP1_C"/>
</dbReference>
<feature type="domain" description="DUF2427" evidence="3">
    <location>
        <begin position="50"/>
        <end position="142"/>
    </location>
</feature>
<feature type="domain" description="Protein YTP1-like C-terminal" evidence="4">
    <location>
        <begin position="169"/>
        <end position="442"/>
    </location>
</feature>
<keyword evidence="6" id="KW-1185">Reference proteome</keyword>
<dbReference type="Pfam" id="PF10355">
    <property type="entry name" value="Ytp1"/>
    <property type="match status" value="1"/>
</dbReference>
<feature type="transmembrane region" description="Helical" evidence="2">
    <location>
        <begin position="12"/>
        <end position="35"/>
    </location>
</feature>
<feature type="compositionally biased region" description="Low complexity" evidence="1">
    <location>
        <begin position="539"/>
        <end position="552"/>
    </location>
</feature>
<keyword evidence="2" id="KW-0472">Membrane</keyword>
<evidence type="ECO:0000313" key="6">
    <source>
        <dbReference type="Proteomes" id="UP000054845"/>
    </source>
</evidence>
<evidence type="ECO:0000256" key="1">
    <source>
        <dbReference type="SAM" id="MobiDB-lite"/>
    </source>
</evidence>
<dbReference type="EMBL" id="CCYA01000118">
    <property type="protein sequence ID" value="CEH12131.1"/>
    <property type="molecule type" value="Genomic_DNA"/>
</dbReference>
<dbReference type="Proteomes" id="UP000054845">
    <property type="component" value="Unassembled WGS sequence"/>
</dbReference>
<feature type="transmembrane region" description="Helical" evidence="2">
    <location>
        <begin position="121"/>
        <end position="141"/>
    </location>
</feature>
<organism evidence="5 6">
    <name type="scientific">Ceraceosorus bombacis</name>
    <dbReference type="NCBI Taxonomy" id="401625"/>
    <lineage>
        <taxon>Eukaryota</taxon>
        <taxon>Fungi</taxon>
        <taxon>Dikarya</taxon>
        <taxon>Basidiomycota</taxon>
        <taxon>Ustilaginomycotina</taxon>
        <taxon>Exobasidiomycetes</taxon>
        <taxon>Ceraceosorales</taxon>
        <taxon>Ceraceosoraceae</taxon>
        <taxon>Ceraceosorus</taxon>
    </lineage>
</organism>
<dbReference type="InterPro" id="IPR018825">
    <property type="entry name" value="DUF2427"/>
</dbReference>
<feature type="compositionally biased region" description="Acidic residues" evidence="1">
    <location>
        <begin position="562"/>
        <end position="572"/>
    </location>
</feature>
<dbReference type="Pfam" id="PF10348">
    <property type="entry name" value="DUF2427"/>
    <property type="match status" value="1"/>
</dbReference>
<feature type="region of interest" description="Disordered" evidence="1">
    <location>
        <begin position="485"/>
        <end position="579"/>
    </location>
</feature>
<reference evidence="5 6" key="1">
    <citation type="submission" date="2014-09" db="EMBL/GenBank/DDBJ databases">
        <authorList>
            <person name="Magalhaes I.L.F."/>
            <person name="Oliveira U."/>
            <person name="Santos F.R."/>
            <person name="Vidigal T.H.D.A."/>
            <person name="Brescovit A.D."/>
            <person name="Santos A.J."/>
        </authorList>
    </citation>
    <scope>NUCLEOTIDE SEQUENCE [LARGE SCALE GENOMIC DNA]</scope>
</reference>
<feature type="transmembrane region" description="Helical" evidence="2">
    <location>
        <begin position="283"/>
        <end position="301"/>
    </location>
</feature>
<feature type="compositionally biased region" description="Basic and acidic residues" evidence="1">
    <location>
        <begin position="529"/>
        <end position="538"/>
    </location>
</feature>
<accession>A0A0P1B8M1</accession>
<feature type="transmembrane region" description="Helical" evidence="2">
    <location>
        <begin position="83"/>
        <end position="101"/>
    </location>
</feature>
<proteinExistence type="predicted"/>
<name>A0A0P1B8M1_9BASI</name>
<evidence type="ECO:0000259" key="3">
    <source>
        <dbReference type="Pfam" id="PF10348"/>
    </source>
</evidence>
<dbReference type="CDD" id="cd08760">
    <property type="entry name" value="Cyt_b561_FRRS1_like"/>
    <property type="match status" value="1"/>
</dbReference>
<dbReference type="OrthoDB" id="4137487at2759"/>
<sequence length="579" mass="63107">MLAGVARSRAEWCGRGFAFHTILASVLMPCVIAHGDHGHGGFKPSDPSLPIDTMLWMHMFLQGAVWLGLFPLAMVLGLTRSRWHVPVSITSLVLTSGGYILGRQPRGKTSRGFPHTAHGTFASFLIWYMLLQALMGTYLKLHLRFGEKRIRPVVVRIHGAFGTGFTIIGFVQSVLGVITLRNWCFGGHLGQCLAHGIMGGAFIGYGVLFLIFLKAGALWLRRRRISQEFLDSCVITAWGLVNAFTEHHGGPWTHKDLQHTLLGVVWFAAGAAGMWTSRNGKRSVLPAVVIILTGWAMSGHAQALMLSTMVHALFGWTLMAAGLARIIEVCFVLRDLPSGGVGATGSGGTRGSDASEAAEEQEQQQLIALGHPPGQSGWFEIKAWQYLPIYLLMSAGVLFMSATDEELHWANDQGVDHITWGLIDFSIASIFFLWANVLVDLYTSSGGKRGMARRHALESTSRTNSSGGHIELASGRGYERLARSSVSDARQSRLARGEQGTSESTSRRSEDSASLEMGHVGNNRIQRTANEKSNRFKAADAGVSSVSSASDDQPQHVLFDQEAGDEDADPFDDEHVHHR</sequence>
<evidence type="ECO:0000313" key="5">
    <source>
        <dbReference type="EMBL" id="CEH12131.1"/>
    </source>
</evidence>
<feature type="transmembrane region" description="Helical" evidence="2">
    <location>
        <begin position="383"/>
        <end position="402"/>
    </location>
</feature>
<keyword evidence="2" id="KW-1133">Transmembrane helix</keyword>
<evidence type="ECO:0000256" key="2">
    <source>
        <dbReference type="SAM" id="Phobius"/>
    </source>
</evidence>
<dbReference type="STRING" id="401625.A0A0P1B8M1"/>
<feature type="transmembrane region" description="Helical" evidence="2">
    <location>
        <begin position="153"/>
        <end position="175"/>
    </location>
</feature>
<keyword evidence="2" id="KW-0812">Transmembrane</keyword>